<accession>A0A6N4RCQ7</accession>
<reference evidence="1 2" key="1">
    <citation type="journal article" date="2017" name="Nat. Commun.">
        <title>In situ click chemistry generation of cyclooxygenase-2 inhibitors.</title>
        <authorList>
            <person name="Bhardwaj A."/>
            <person name="Kaur J."/>
            <person name="Wuest M."/>
            <person name="Wuest F."/>
        </authorList>
    </citation>
    <scope>NUCLEOTIDE SEQUENCE [LARGE SCALE GENOMIC DNA]</scope>
    <source>
        <strain evidence="1">S2_018_000_R2_106</strain>
    </source>
</reference>
<gene>
    <name evidence="1" type="ORF">DI628_07965</name>
</gene>
<evidence type="ECO:0000313" key="1">
    <source>
        <dbReference type="EMBL" id="TKW60816.1"/>
    </source>
</evidence>
<dbReference type="Proteomes" id="UP000320948">
    <property type="component" value="Unassembled WGS sequence"/>
</dbReference>
<proteinExistence type="predicted"/>
<dbReference type="AlphaFoldDB" id="A0A6N4RCQ7"/>
<evidence type="ECO:0000313" key="2">
    <source>
        <dbReference type="Proteomes" id="UP000320948"/>
    </source>
</evidence>
<protein>
    <submittedName>
        <fullName evidence="1">Uncharacterized protein</fullName>
    </submittedName>
</protein>
<sequence length="141" mass="15332">MSSRTAALPVADDLAPFAGLRMDDMLTVRVRLNVPGQELALGLPRTEWLKLVSDFVRMPADERQRMGMSIREATAESPFPTEGELMTPRLQRRCDVFVNDCILLAALAEATTSRILLDTAVEEVTLAPGLPNLGGPKGALN</sequence>
<comment type="caution">
    <text evidence="1">The sequence shown here is derived from an EMBL/GenBank/DDBJ whole genome shotgun (WGS) entry which is preliminary data.</text>
</comment>
<dbReference type="EMBL" id="VAFM01000002">
    <property type="protein sequence ID" value="TKW60816.1"/>
    <property type="molecule type" value="Genomic_DNA"/>
</dbReference>
<organism evidence="1 2">
    <name type="scientific">Blastochloris viridis</name>
    <name type="common">Rhodopseudomonas viridis</name>
    <dbReference type="NCBI Taxonomy" id="1079"/>
    <lineage>
        <taxon>Bacteria</taxon>
        <taxon>Pseudomonadati</taxon>
        <taxon>Pseudomonadota</taxon>
        <taxon>Alphaproteobacteria</taxon>
        <taxon>Hyphomicrobiales</taxon>
        <taxon>Blastochloridaceae</taxon>
        <taxon>Blastochloris</taxon>
    </lineage>
</organism>
<name>A0A6N4RCQ7_BLAVI</name>